<protein>
    <recommendedName>
        <fullName evidence="3">Polyketide cyclase</fullName>
    </recommendedName>
</protein>
<evidence type="ECO:0000313" key="2">
    <source>
        <dbReference type="Proteomes" id="UP000654257"/>
    </source>
</evidence>
<dbReference type="AlphaFoldDB" id="A0A917CLN6"/>
<organism evidence="1 2">
    <name type="scientific">Rhodococcoides trifolii</name>
    <dbReference type="NCBI Taxonomy" id="908250"/>
    <lineage>
        <taxon>Bacteria</taxon>
        <taxon>Bacillati</taxon>
        <taxon>Actinomycetota</taxon>
        <taxon>Actinomycetes</taxon>
        <taxon>Mycobacteriales</taxon>
        <taxon>Nocardiaceae</taxon>
        <taxon>Rhodococcoides</taxon>
    </lineage>
</organism>
<dbReference type="Proteomes" id="UP000654257">
    <property type="component" value="Unassembled WGS sequence"/>
</dbReference>
<dbReference type="EMBL" id="BMCU01000001">
    <property type="protein sequence ID" value="GGF92522.1"/>
    <property type="molecule type" value="Genomic_DNA"/>
</dbReference>
<gene>
    <name evidence="1" type="ORF">GCM10007304_02950</name>
</gene>
<dbReference type="Gene3D" id="3.30.530.20">
    <property type="match status" value="1"/>
</dbReference>
<dbReference type="SUPFAM" id="SSF55961">
    <property type="entry name" value="Bet v1-like"/>
    <property type="match status" value="1"/>
</dbReference>
<reference evidence="1" key="2">
    <citation type="submission" date="2020-09" db="EMBL/GenBank/DDBJ databases">
        <authorList>
            <person name="Sun Q."/>
            <person name="Sedlacek I."/>
        </authorList>
    </citation>
    <scope>NUCLEOTIDE SEQUENCE</scope>
    <source>
        <strain evidence="1">CCM 7905</strain>
    </source>
</reference>
<proteinExistence type="predicted"/>
<reference evidence="1" key="1">
    <citation type="journal article" date="2014" name="Int. J. Syst. Evol. Microbiol.">
        <title>Complete genome sequence of Corynebacterium casei LMG S-19264T (=DSM 44701T), isolated from a smear-ripened cheese.</title>
        <authorList>
            <consortium name="US DOE Joint Genome Institute (JGI-PGF)"/>
            <person name="Walter F."/>
            <person name="Albersmeier A."/>
            <person name="Kalinowski J."/>
            <person name="Ruckert C."/>
        </authorList>
    </citation>
    <scope>NUCLEOTIDE SEQUENCE</scope>
    <source>
        <strain evidence="1">CCM 7905</strain>
    </source>
</reference>
<evidence type="ECO:0000313" key="1">
    <source>
        <dbReference type="EMBL" id="GGF92522.1"/>
    </source>
</evidence>
<comment type="caution">
    <text evidence="1">The sequence shown here is derived from an EMBL/GenBank/DDBJ whole genome shotgun (WGS) entry which is preliminary data.</text>
</comment>
<dbReference type="InterPro" id="IPR023393">
    <property type="entry name" value="START-like_dom_sf"/>
</dbReference>
<evidence type="ECO:0008006" key="3">
    <source>
        <dbReference type="Google" id="ProtNLM"/>
    </source>
</evidence>
<keyword evidence="2" id="KW-1185">Reference proteome</keyword>
<accession>A0A917CLN6</accession>
<name>A0A917CLN6_9NOCA</name>
<dbReference type="RefSeq" id="WP_188542936.1">
    <property type="nucleotide sequence ID" value="NZ_BMCU01000001.1"/>
</dbReference>
<sequence>MSDELVVRRVIEATAATVFEALSDPKVQAEIDGSGMLKGAVDPKPLTEVGDVFTMKMHQPELGDYVMENTVFLFEQDVRIGWEPQRQGQPPRGSRWSWELDVVDSERSGLTQIYDWSGVTDLEFKKVFPRVTEQQIVATMQRLADHLGVLLEDS</sequence>